<dbReference type="GO" id="GO:0006656">
    <property type="term" value="P:phosphatidylcholine biosynthetic process"/>
    <property type="evidence" value="ECO:0007669"/>
    <property type="project" value="TreeGrafter"/>
</dbReference>
<dbReference type="GO" id="GO:0016020">
    <property type="term" value="C:membrane"/>
    <property type="evidence" value="ECO:0007669"/>
    <property type="project" value="UniProtKB-SubCell"/>
</dbReference>
<comment type="subcellular location">
    <subcellularLocation>
        <location evidence="1">Membrane</location>
        <topology evidence="1">Multi-pass membrane protein</topology>
    </subcellularLocation>
</comment>
<evidence type="ECO:0000256" key="6">
    <source>
        <dbReference type="ARBA" id="ARBA00022692"/>
    </source>
</evidence>
<reference evidence="14 15" key="1">
    <citation type="journal article" date="2015" name="Sci. Rep.">
        <title>Genome of the facultative scuticociliatosis pathogen Pseudocohnilembus persalinus provides insight into its virulence through horizontal gene transfer.</title>
        <authorList>
            <person name="Xiong J."/>
            <person name="Wang G."/>
            <person name="Cheng J."/>
            <person name="Tian M."/>
            <person name="Pan X."/>
            <person name="Warren A."/>
            <person name="Jiang C."/>
            <person name="Yuan D."/>
            <person name="Miao W."/>
        </authorList>
    </citation>
    <scope>NUCLEOTIDE SEQUENCE [LARGE SCALE GENOMIC DNA]</scope>
    <source>
        <strain evidence="14">36N120E</strain>
    </source>
</reference>
<name>A0A0V0QGJ8_PSEPJ</name>
<keyword evidence="11" id="KW-1208">Phospholipid metabolism</keyword>
<dbReference type="PANTHER" id="PTHR31201:SF1">
    <property type="entry name" value="GLYCEROPHOSPHOCHOLINE ACYLTRANSFERASE 1"/>
    <property type="match status" value="1"/>
</dbReference>
<evidence type="ECO:0000256" key="7">
    <source>
        <dbReference type="ARBA" id="ARBA00022989"/>
    </source>
</evidence>
<feature type="transmembrane region" description="Helical" evidence="13">
    <location>
        <begin position="41"/>
        <end position="57"/>
    </location>
</feature>
<dbReference type="Proteomes" id="UP000054937">
    <property type="component" value="Unassembled WGS sequence"/>
</dbReference>
<evidence type="ECO:0000313" key="14">
    <source>
        <dbReference type="EMBL" id="KRX01256.1"/>
    </source>
</evidence>
<evidence type="ECO:0000256" key="11">
    <source>
        <dbReference type="ARBA" id="ARBA00023264"/>
    </source>
</evidence>
<keyword evidence="4" id="KW-0444">Lipid biosynthesis</keyword>
<feature type="transmembrane region" description="Helical" evidence="13">
    <location>
        <begin position="94"/>
        <end position="115"/>
    </location>
</feature>
<dbReference type="OrthoDB" id="406287at2759"/>
<dbReference type="InterPro" id="IPR021261">
    <property type="entry name" value="GPCAT"/>
</dbReference>
<evidence type="ECO:0000256" key="10">
    <source>
        <dbReference type="ARBA" id="ARBA00023209"/>
    </source>
</evidence>
<keyword evidence="6 13" id="KW-0812">Transmembrane</keyword>
<feature type="transmembrane region" description="Helical" evidence="13">
    <location>
        <begin position="155"/>
        <end position="174"/>
    </location>
</feature>
<evidence type="ECO:0000256" key="1">
    <source>
        <dbReference type="ARBA" id="ARBA00004141"/>
    </source>
</evidence>
<feature type="transmembrane region" description="Helical" evidence="13">
    <location>
        <begin position="297"/>
        <end position="321"/>
    </location>
</feature>
<evidence type="ECO:0000256" key="8">
    <source>
        <dbReference type="ARBA" id="ARBA00023098"/>
    </source>
</evidence>
<evidence type="ECO:0000256" key="4">
    <source>
        <dbReference type="ARBA" id="ARBA00022516"/>
    </source>
</evidence>
<keyword evidence="7 13" id="KW-1133">Transmembrane helix</keyword>
<organism evidence="14 15">
    <name type="scientific">Pseudocohnilembus persalinus</name>
    <name type="common">Ciliate</name>
    <dbReference type="NCBI Taxonomy" id="266149"/>
    <lineage>
        <taxon>Eukaryota</taxon>
        <taxon>Sar</taxon>
        <taxon>Alveolata</taxon>
        <taxon>Ciliophora</taxon>
        <taxon>Intramacronucleata</taxon>
        <taxon>Oligohymenophorea</taxon>
        <taxon>Scuticociliatia</taxon>
        <taxon>Philasterida</taxon>
        <taxon>Pseudocohnilembidae</taxon>
        <taxon>Pseudocohnilembus</taxon>
    </lineage>
</organism>
<evidence type="ECO:0000313" key="15">
    <source>
        <dbReference type="Proteomes" id="UP000054937"/>
    </source>
</evidence>
<comment type="similarity">
    <text evidence="2">Belongs to the GPC1 family.</text>
</comment>
<dbReference type="InParanoid" id="A0A0V0QGJ8"/>
<sequence>MDKQENNKQLTHEQKEGVQMAYEQMLKYCEKIQETQGMTRLSFFFGVMNLILTILIFGSTPQYYWLVFVYKIFIIVPIRLYLGVQRKDSFYLADFCWVSVFIDSLAFVLFIFEIFPLDYEVLLMRIIFLFSNGPQGWASVLFSNAMVFHSFMHNCSLFIHISPVLATYTIRWNYELINSVFPKLFPLKTLVYQSYYADIRNCFWQTFAIYMVWWIAYALWMCFSGLKLPEKGQDTIFNWLYTSNPNLRKIIDSIAYKLFKKQKDMQTKTKILIYMLFHLLMVLSTMIWAILCFQYKTIHQLFLLIIASSVIWQASGFYIYFTLNGPKRHLEKQFKNQIQPIKAKWEKKKAQ</sequence>
<comment type="caution">
    <text evidence="14">The sequence shown here is derived from an EMBL/GenBank/DDBJ whole genome shotgun (WGS) entry which is preliminary data.</text>
</comment>
<feature type="transmembrane region" description="Helical" evidence="13">
    <location>
        <begin position="203"/>
        <end position="223"/>
    </location>
</feature>
<dbReference type="EMBL" id="LDAU01000172">
    <property type="protein sequence ID" value="KRX01256.1"/>
    <property type="molecule type" value="Genomic_DNA"/>
</dbReference>
<dbReference type="Pfam" id="PF10998">
    <property type="entry name" value="DUF2838"/>
    <property type="match status" value="1"/>
</dbReference>
<evidence type="ECO:0000256" key="13">
    <source>
        <dbReference type="SAM" id="Phobius"/>
    </source>
</evidence>
<keyword evidence="9 13" id="KW-0472">Membrane</keyword>
<feature type="transmembrane region" description="Helical" evidence="13">
    <location>
        <begin position="63"/>
        <end position="82"/>
    </location>
</feature>
<protein>
    <recommendedName>
        <fullName evidence="3">Glycerophosphocholine acyltransferase 1</fullName>
    </recommendedName>
</protein>
<dbReference type="PANTHER" id="PTHR31201">
    <property type="entry name" value="OS01G0585100 PROTEIN"/>
    <property type="match status" value="1"/>
</dbReference>
<dbReference type="AlphaFoldDB" id="A0A0V0QGJ8"/>
<gene>
    <name evidence="14" type="ORF">PPERSA_07295</name>
</gene>
<keyword evidence="15" id="KW-1185">Reference proteome</keyword>
<keyword evidence="12" id="KW-0012">Acyltransferase</keyword>
<accession>A0A0V0QGJ8</accession>
<proteinExistence type="inferred from homology"/>
<keyword evidence="8" id="KW-0443">Lipid metabolism</keyword>
<dbReference type="GO" id="GO:0016746">
    <property type="term" value="F:acyltransferase activity"/>
    <property type="evidence" value="ECO:0007669"/>
    <property type="project" value="UniProtKB-KW"/>
</dbReference>
<dbReference type="OMA" id="LTECHAN"/>
<feature type="transmembrane region" description="Helical" evidence="13">
    <location>
        <begin position="121"/>
        <end position="143"/>
    </location>
</feature>
<keyword evidence="5" id="KW-0808">Transferase</keyword>
<keyword evidence="10" id="KW-0594">Phospholipid biosynthesis</keyword>
<evidence type="ECO:0000256" key="5">
    <source>
        <dbReference type="ARBA" id="ARBA00022679"/>
    </source>
</evidence>
<feature type="transmembrane region" description="Helical" evidence="13">
    <location>
        <begin position="271"/>
        <end position="291"/>
    </location>
</feature>
<evidence type="ECO:0000256" key="3">
    <source>
        <dbReference type="ARBA" id="ARBA00019082"/>
    </source>
</evidence>
<evidence type="ECO:0000256" key="2">
    <source>
        <dbReference type="ARBA" id="ARBA00006675"/>
    </source>
</evidence>
<evidence type="ECO:0000256" key="9">
    <source>
        <dbReference type="ARBA" id="ARBA00023136"/>
    </source>
</evidence>
<evidence type="ECO:0000256" key="12">
    <source>
        <dbReference type="ARBA" id="ARBA00023315"/>
    </source>
</evidence>